<dbReference type="SUPFAM" id="SSF51445">
    <property type="entry name" value="(Trans)glycosidases"/>
    <property type="match status" value="1"/>
</dbReference>
<gene>
    <name evidence="5" type="ORF">A3B49_02110</name>
</gene>
<evidence type="ECO:0000313" key="6">
    <source>
        <dbReference type="Proteomes" id="UP000178017"/>
    </source>
</evidence>
<dbReference type="Proteomes" id="UP000178017">
    <property type="component" value="Unassembled WGS sequence"/>
</dbReference>
<dbReference type="EMBL" id="MFDO01000016">
    <property type="protein sequence ID" value="OGE65585.1"/>
    <property type="molecule type" value="Genomic_DNA"/>
</dbReference>
<sequence>MLLTLLSLISEKLTPKPEKFTLGVSFSAKYARELGLDWQKTYLDILEDLQIKNLRLPTYWDQLEPVKGKVNFQETDYLLDQAQKHQAKVILAVGIKQPRWPECHIPTWVLELDHQTRQTHLLDFVAQVVERYKDHPALEYWQVENEPFVNFGEKCSTLDKDLLLKEVDLVRSKDPNHKIILTDSGEAFKLPITTMKYSDIYGTTLYRLVYAPIIGYFHHLYSPGFYTLKSLLTRVLYAPNNTKTIVVELQAEPWSPNPLIKTPLDTQIKLFPAEDLIKYLEFAKRTGFDSIYLWGVEWWYWMSQQGHPEYWQYVKKLISSNSL</sequence>
<keyword evidence="2 3" id="KW-0326">Glycosidase</keyword>
<evidence type="ECO:0000259" key="4">
    <source>
        <dbReference type="Pfam" id="PF00150"/>
    </source>
</evidence>
<evidence type="ECO:0000313" key="5">
    <source>
        <dbReference type="EMBL" id="OGE65585.1"/>
    </source>
</evidence>
<accession>A0A1F5MJP9</accession>
<evidence type="ECO:0000256" key="1">
    <source>
        <dbReference type="ARBA" id="ARBA00022801"/>
    </source>
</evidence>
<evidence type="ECO:0000256" key="2">
    <source>
        <dbReference type="ARBA" id="ARBA00023295"/>
    </source>
</evidence>
<keyword evidence="1 3" id="KW-0378">Hydrolase</keyword>
<dbReference type="InterPro" id="IPR001547">
    <property type="entry name" value="Glyco_hydro_5"/>
</dbReference>
<proteinExistence type="inferred from homology"/>
<feature type="domain" description="Glycoside hydrolase family 5" evidence="4">
    <location>
        <begin position="39"/>
        <end position="184"/>
    </location>
</feature>
<protein>
    <recommendedName>
        <fullName evidence="4">Glycoside hydrolase family 5 domain-containing protein</fullName>
    </recommendedName>
</protein>
<dbReference type="Pfam" id="PF00150">
    <property type="entry name" value="Cellulase"/>
    <property type="match status" value="1"/>
</dbReference>
<comment type="caution">
    <text evidence="5">The sequence shown here is derived from an EMBL/GenBank/DDBJ whole genome shotgun (WGS) entry which is preliminary data.</text>
</comment>
<name>A0A1F5MJP9_9BACT</name>
<organism evidence="5 6">
    <name type="scientific">Candidatus Daviesbacteria bacterium RIFCSPLOWO2_01_FULL_40_24</name>
    <dbReference type="NCBI Taxonomy" id="1797787"/>
    <lineage>
        <taxon>Bacteria</taxon>
        <taxon>Candidatus Daviesiibacteriota</taxon>
    </lineage>
</organism>
<dbReference type="Gene3D" id="3.20.20.80">
    <property type="entry name" value="Glycosidases"/>
    <property type="match status" value="1"/>
</dbReference>
<dbReference type="InterPro" id="IPR017853">
    <property type="entry name" value="GH"/>
</dbReference>
<reference evidence="5 6" key="1">
    <citation type="journal article" date="2016" name="Nat. Commun.">
        <title>Thousands of microbial genomes shed light on interconnected biogeochemical processes in an aquifer system.</title>
        <authorList>
            <person name="Anantharaman K."/>
            <person name="Brown C.T."/>
            <person name="Hug L.A."/>
            <person name="Sharon I."/>
            <person name="Castelle C.J."/>
            <person name="Probst A.J."/>
            <person name="Thomas B.C."/>
            <person name="Singh A."/>
            <person name="Wilkins M.J."/>
            <person name="Karaoz U."/>
            <person name="Brodie E.L."/>
            <person name="Williams K.H."/>
            <person name="Hubbard S.S."/>
            <person name="Banfield J.F."/>
        </authorList>
    </citation>
    <scope>NUCLEOTIDE SEQUENCE [LARGE SCALE GENOMIC DNA]</scope>
</reference>
<evidence type="ECO:0000256" key="3">
    <source>
        <dbReference type="RuleBase" id="RU361153"/>
    </source>
</evidence>
<dbReference type="AlphaFoldDB" id="A0A1F5MJP9"/>
<dbReference type="GO" id="GO:0000272">
    <property type="term" value="P:polysaccharide catabolic process"/>
    <property type="evidence" value="ECO:0007669"/>
    <property type="project" value="InterPro"/>
</dbReference>
<dbReference type="GO" id="GO:0004553">
    <property type="term" value="F:hydrolase activity, hydrolyzing O-glycosyl compounds"/>
    <property type="evidence" value="ECO:0007669"/>
    <property type="project" value="InterPro"/>
</dbReference>
<comment type="similarity">
    <text evidence="3">Belongs to the glycosyl hydrolase 5 (cellulase A) family.</text>
</comment>